<keyword evidence="2" id="KW-1185">Reference proteome</keyword>
<protein>
    <submittedName>
        <fullName evidence="1">Uncharacterized protein</fullName>
    </submittedName>
</protein>
<dbReference type="Proteomes" id="UP001605990">
    <property type="component" value="Unassembled WGS sequence"/>
</dbReference>
<organism evidence="1 2">
    <name type="scientific">Streptomyces rochei</name>
    <name type="common">Streptomyces parvullus</name>
    <dbReference type="NCBI Taxonomy" id="1928"/>
    <lineage>
        <taxon>Bacteria</taxon>
        <taxon>Bacillati</taxon>
        <taxon>Actinomycetota</taxon>
        <taxon>Actinomycetes</taxon>
        <taxon>Kitasatosporales</taxon>
        <taxon>Streptomycetaceae</taxon>
        <taxon>Streptomyces</taxon>
        <taxon>Streptomyces rochei group</taxon>
    </lineage>
</organism>
<evidence type="ECO:0000313" key="2">
    <source>
        <dbReference type="Proteomes" id="UP001605990"/>
    </source>
</evidence>
<reference evidence="1 2" key="1">
    <citation type="submission" date="2024-10" db="EMBL/GenBank/DDBJ databases">
        <title>Draft genome assembly of a novel steroid transforming actinomycete isolated from African clawed frog Xenopus laevis.</title>
        <authorList>
            <person name="Bragin E."/>
            <person name="Kollerov V."/>
            <person name="Donova M.V."/>
        </authorList>
    </citation>
    <scope>NUCLEOTIDE SEQUENCE [LARGE SCALE GENOMIC DNA]</scope>
    <source>
        <strain evidence="1 2">MTOC-St3</strain>
    </source>
</reference>
<dbReference type="RefSeq" id="WP_158913885.1">
    <property type="nucleotide sequence ID" value="NZ_JBIENY010000250.1"/>
</dbReference>
<comment type="caution">
    <text evidence="1">The sequence shown here is derived from an EMBL/GenBank/DDBJ whole genome shotgun (WGS) entry which is preliminary data.</text>
</comment>
<gene>
    <name evidence="1" type="ORF">ACGU38_17010</name>
</gene>
<evidence type="ECO:0000313" key="1">
    <source>
        <dbReference type="EMBL" id="MFG6297048.1"/>
    </source>
</evidence>
<name>A0ABW7E1R9_STRRO</name>
<proteinExistence type="predicted"/>
<accession>A0ABW7E1R9</accession>
<sequence>MMEADLIPVFDYEPQVEIPQQASFWMPTEDDIPDDEGIGGFRGVWMILNEPQDFTRRVVQVESEYISLADRVTKTVDEYEIAATVIEDGESGSDVPDLLLSRLRDEAPELLELAEDDERPLQGLELGVAGISYSLSTIGAVPVASCRGHSGGWSELPVVCVAIDEQRCRWMQPLVEATGCGFHMSVGREEFLGIDAPSIQHMNQLAQAVLSQFNGRTDLFDKWLDLDVIDNRYG</sequence>
<dbReference type="EMBL" id="JBIENY010000250">
    <property type="protein sequence ID" value="MFG6297048.1"/>
    <property type="molecule type" value="Genomic_DNA"/>
</dbReference>